<dbReference type="RefSeq" id="WP_305005785.1">
    <property type="nucleotide sequence ID" value="NZ_JAUQSY010000004.1"/>
</dbReference>
<feature type="chain" id="PRO_5046273221" evidence="13">
    <location>
        <begin position="22"/>
        <end position="1095"/>
    </location>
</feature>
<evidence type="ECO:0000313" key="16">
    <source>
        <dbReference type="EMBL" id="MDO7874470.1"/>
    </source>
</evidence>
<evidence type="ECO:0000259" key="14">
    <source>
        <dbReference type="Pfam" id="PF00593"/>
    </source>
</evidence>
<dbReference type="PROSITE" id="PS52016">
    <property type="entry name" value="TONB_DEPENDENT_REC_3"/>
    <property type="match status" value="1"/>
</dbReference>
<dbReference type="InterPro" id="IPR023997">
    <property type="entry name" value="TonB-dep_OMP_SusC/RagA_CS"/>
</dbReference>
<feature type="signal peptide" evidence="13">
    <location>
        <begin position="1"/>
        <end position="21"/>
    </location>
</feature>
<evidence type="ECO:0000256" key="8">
    <source>
        <dbReference type="ARBA" id="ARBA00023077"/>
    </source>
</evidence>
<organism evidence="16 17">
    <name type="scientific">Hymenobacter aranciens</name>
    <dbReference type="NCBI Taxonomy" id="3063996"/>
    <lineage>
        <taxon>Bacteria</taxon>
        <taxon>Pseudomonadati</taxon>
        <taxon>Bacteroidota</taxon>
        <taxon>Cytophagia</taxon>
        <taxon>Cytophagales</taxon>
        <taxon>Hymenobacteraceae</taxon>
        <taxon>Hymenobacter</taxon>
    </lineage>
</organism>
<reference evidence="16" key="1">
    <citation type="submission" date="2023-07" db="EMBL/GenBank/DDBJ databases">
        <authorList>
            <person name="Kim M.K."/>
        </authorList>
    </citation>
    <scope>NUCLEOTIDE SEQUENCE</scope>
    <source>
        <strain evidence="16">ASUV-10-1</strain>
    </source>
</reference>
<keyword evidence="8 12" id="KW-0798">TonB box</keyword>
<keyword evidence="10 11" id="KW-0998">Cell outer membrane</keyword>
<keyword evidence="9 11" id="KW-0472">Membrane</keyword>
<dbReference type="InterPro" id="IPR012910">
    <property type="entry name" value="Plug_dom"/>
</dbReference>
<dbReference type="SUPFAM" id="SSF56935">
    <property type="entry name" value="Porins"/>
    <property type="match status" value="1"/>
</dbReference>
<evidence type="ECO:0000256" key="7">
    <source>
        <dbReference type="ARBA" id="ARBA00023065"/>
    </source>
</evidence>
<keyword evidence="2 11" id="KW-0813">Transport</keyword>
<proteinExistence type="inferred from homology"/>
<dbReference type="PANTHER" id="PTHR32552">
    <property type="entry name" value="FERRICHROME IRON RECEPTOR-RELATED"/>
    <property type="match status" value="1"/>
</dbReference>
<evidence type="ECO:0000256" key="2">
    <source>
        <dbReference type="ARBA" id="ARBA00022448"/>
    </source>
</evidence>
<evidence type="ECO:0000256" key="3">
    <source>
        <dbReference type="ARBA" id="ARBA00022452"/>
    </source>
</evidence>
<feature type="domain" description="TonB-dependent receptor plug" evidence="15">
    <location>
        <begin position="116"/>
        <end position="224"/>
    </location>
</feature>
<comment type="subcellular location">
    <subcellularLocation>
        <location evidence="1 11">Cell outer membrane</location>
        <topology evidence="1 11">Multi-pass membrane protein</topology>
    </subcellularLocation>
</comment>
<evidence type="ECO:0000256" key="5">
    <source>
        <dbReference type="ARBA" id="ARBA00022692"/>
    </source>
</evidence>
<dbReference type="Pfam" id="PF13715">
    <property type="entry name" value="CarbopepD_reg_2"/>
    <property type="match status" value="1"/>
</dbReference>
<evidence type="ECO:0000256" key="9">
    <source>
        <dbReference type="ARBA" id="ARBA00023136"/>
    </source>
</evidence>
<keyword evidence="7" id="KW-0406">Ion transport</keyword>
<evidence type="ECO:0000256" key="6">
    <source>
        <dbReference type="ARBA" id="ARBA00023004"/>
    </source>
</evidence>
<evidence type="ECO:0000259" key="15">
    <source>
        <dbReference type="Pfam" id="PF07715"/>
    </source>
</evidence>
<dbReference type="NCBIfam" id="TIGR04057">
    <property type="entry name" value="SusC_RagA_signa"/>
    <property type="match status" value="1"/>
</dbReference>
<dbReference type="InterPro" id="IPR036942">
    <property type="entry name" value="Beta-barrel_TonB_sf"/>
</dbReference>
<dbReference type="NCBIfam" id="TIGR04056">
    <property type="entry name" value="OMP_RagA_SusC"/>
    <property type="match status" value="1"/>
</dbReference>
<dbReference type="Gene3D" id="2.40.170.20">
    <property type="entry name" value="TonB-dependent receptor, beta-barrel domain"/>
    <property type="match status" value="1"/>
</dbReference>
<evidence type="ECO:0000256" key="13">
    <source>
        <dbReference type="SAM" id="SignalP"/>
    </source>
</evidence>
<dbReference type="InterPro" id="IPR037066">
    <property type="entry name" value="Plug_dom_sf"/>
</dbReference>
<dbReference type="Pfam" id="PF07715">
    <property type="entry name" value="Plug"/>
    <property type="match status" value="1"/>
</dbReference>
<keyword evidence="5 11" id="KW-0812">Transmembrane</keyword>
<dbReference type="InterPro" id="IPR008969">
    <property type="entry name" value="CarboxyPept-like_regulatory"/>
</dbReference>
<dbReference type="Gene3D" id="2.170.130.10">
    <property type="entry name" value="TonB-dependent receptor, plug domain"/>
    <property type="match status" value="1"/>
</dbReference>
<keyword evidence="16" id="KW-0675">Receptor</keyword>
<comment type="caution">
    <text evidence="16">The sequence shown here is derived from an EMBL/GenBank/DDBJ whole genome shotgun (WGS) entry which is preliminary data.</text>
</comment>
<name>A0ABT9B886_9BACT</name>
<dbReference type="EMBL" id="JAUQSY010000004">
    <property type="protein sequence ID" value="MDO7874470.1"/>
    <property type="molecule type" value="Genomic_DNA"/>
</dbReference>
<keyword evidence="6" id="KW-0408">Iron</keyword>
<keyword evidence="13" id="KW-0732">Signal</keyword>
<evidence type="ECO:0000256" key="4">
    <source>
        <dbReference type="ARBA" id="ARBA00022496"/>
    </source>
</evidence>
<keyword evidence="4" id="KW-0410">Iron transport</keyword>
<keyword evidence="3 11" id="KW-1134">Transmembrane beta strand</keyword>
<dbReference type="InterPro" id="IPR023996">
    <property type="entry name" value="TonB-dep_OMP_SusC/RagA"/>
</dbReference>
<evidence type="ECO:0000256" key="11">
    <source>
        <dbReference type="PROSITE-ProRule" id="PRU01360"/>
    </source>
</evidence>
<gene>
    <name evidence="16" type="ORF">Q5H93_06980</name>
</gene>
<protein>
    <submittedName>
        <fullName evidence="16">TonB-dependent receptor</fullName>
    </submittedName>
</protein>
<feature type="domain" description="TonB-dependent receptor-like beta-barrel" evidence="14">
    <location>
        <begin position="394"/>
        <end position="1051"/>
    </location>
</feature>
<dbReference type="SUPFAM" id="SSF49464">
    <property type="entry name" value="Carboxypeptidase regulatory domain-like"/>
    <property type="match status" value="1"/>
</dbReference>
<dbReference type="Pfam" id="PF00593">
    <property type="entry name" value="TonB_dep_Rec_b-barrel"/>
    <property type="match status" value="1"/>
</dbReference>
<keyword evidence="17" id="KW-1185">Reference proteome</keyword>
<evidence type="ECO:0000313" key="17">
    <source>
        <dbReference type="Proteomes" id="UP001176429"/>
    </source>
</evidence>
<evidence type="ECO:0000256" key="1">
    <source>
        <dbReference type="ARBA" id="ARBA00004571"/>
    </source>
</evidence>
<sequence length="1095" mass="119036">MKKSFLLLWLLLCGSIGLAVAQNRQVQGLVKSTDGEALPGVTVLVKGTTNGATTGPDGNYSISLPEGGSPTLVFSFIGFATKEVAVGSQATVNATLTVDSKELDDVVVIGYQEVQRRDVTGSVSSVSAQQIKDIPVNSAAEALTGRLAGVQLTSAEGTPGNQDVQVRVRGGGSVTQDNSPLYIVDGVQVENALSVLSPQDIASVDVLKDASSTAIYGARGANGVIIITTKGGREGRVIVSYNGFAGFRQLTKKLDVMKPGQYVDWQYERAAGIGNGPGGINTFRNFFGNTNYLSDTLDRSRNAPFIDWQDEVFGRNAFQQTHNLSISGGAKGTTYSLSLTRNNEDGIQIGSNYTRNLVNLRLDNKASDKFRLGVNVRFNDQKTMGAGTGTSSQTGTNTTSRLRNTVQYQPLSVPIDGAFDPNAFDDDFFSNSSLINPVLVIGDEYKADKRRTLNLSGNASYNIAKNLTFRSTLGFDLTNTSLETFNGFYSPAIRQASGPYNTLPFAGITTGTQTTINNSNVLTYKLIKGQHTVDALLGHEIYQQENRAQAIVTAFLPLNITPERALANINQGVLPPGVSQQPFLPTTSVPQNYRLLSGFARVNYAFADKYLITATMRADGSSKFREGQRVGYFPGLAAAWRVSQESFLKDNSKISDLKLRVSYGLAGNNRIRDFLFSQNFSVGSIPDPNSTDPTRTIPVGYSLNHLNVVGVAATSLPNPNLKWETTVSRNLGVDISLFSNRLQFTADLYYNTTRDLLLNVPIPPLLGYSSQQVNVGSTSNRGLELQAITTVLQNENFNWTATANTSFNRNRIESLGPVNELKGINSGWAGNVIPQDYQVVVGQPVGQMYGYITEGFYTADQFESYDASTRTGVLKPGIASNAGVIGQNVAPGIIRLRDVNGDGVVNADDRTLIGNANPKFTGGLNQQFSYKNFDASLFLNWVYGNDIYNANKVEFTTANYALGNLLEIMDGRYRTIDAQGQPLTTLQALNDANQNATIWQPTRQYFAHSWAIEDGSFLRINNLTLGYSLPKSLIQRAKLSQLRFYVTANNLYTFTKYTGYDPEVNTRRSSPLTPGVDYAAYPRSRAFLFGVNLSL</sequence>
<dbReference type="Gene3D" id="2.60.40.1120">
    <property type="entry name" value="Carboxypeptidase-like, regulatory domain"/>
    <property type="match status" value="1"/>
</dbReference>
<dbReference type="InterPro" id="IPR039426">
    <property type="entry name" value="TonB-dep_rcpt-like"/>
</dbReference>
<dbReference type="Proteomes" id="UP001176429">
    <property type="component" value="Unassembled WGS sequence"/>
</dbReference>
<evidence type="ECO:0000256" key="12">
    <source>
        <dbReference type="RuleBase" id="RU003357"/>
    </source>
</evidence>
<dbReference type="PANTHER" id="PTHR32552:SF81">
    <property type="entry name" value="TONB-DEPENDENT OUTER MEMBRANE RECEPTOR"/>
    <property type="match status" value="1"/>
</dbReference>
<comment type="similarity">
    <text evidence="11 12">Belongs to the TonB-dependent receptor family.</text>
</comment>
<dbReference type="InterPro" id="IPR000531">
    <property type="entry name" value="Beta-barrel_TonB"/>
</dbReference>
<accession>A0ABT9B886</accession>
<evidence type="ECO:0000256" key="10">
    <source>
        <dbReference type="ARBA" id="ARBA00023237"/>
    </source>
</evidence>